<protein>
    <submittedName>
        <fullName evidence="4">Proteasome activator subunit 3</fullName>
    </submittedName>
</protein>
<keyword evidence="2 4" id="KW-0647">Proteasome</keyword>
<reference evidence="4 5" key="1">
    <citation type="journal article" date="2020" name="Nature">
        <title>Six reference-quality genomes reveal evolution of bat adaptations.</title>
        <authorList>
            <person name="Jebb D."/>
            <person name="Huang Z."/>
            <person name="Pippel M."/>
            <person name="Hughes G.M."/>
            <person name="Lavrichenko K."/>
            <person name="Devanna P."/>
            <person name="Winkler S."/>
            <person name="Jermiin L.S."/>
            <person name="Skirmuntt E.C."/>
            <person name="Katzourakis A."/>
            <person name="Burkitt-Gray L."/>
            <person name="Ray D.A."/>
            <person name="Sullivan K.A.M."/>
            <person name="Roscito J.G."/>
            <person name="Kirilenko B.M."/>
            <person name="Davalos L.M."/>
            <person name="Corthals A.P."/>
            <person name="Power M.L."/>
            <person name="Jones G."/>
            <person name="Ransome R.D."/>
            <person name="Dechmann D.K.N."/>
            <person name="Locatelli A.G."/>
            <person name="Puechmaille S.J."/>
            <person name="Fedrigo O."/>
            <person name="Jarvis E.D."/>
            <person name="Hiller M."/>
            <person name="Vernes S.C."/>
            <person name="Myers E.W."/>
            <person name="Teeling E.C."/>
        </authorList>
    </citation>
    <scope>NUCLEOTIDE SEQUENCE [LARGE SCALE GENOMIC DNA]</scope>
    <source>
        <strain evidence="4">MRhiFer1</strain>
        <tissue evidence="4">Lung</tissue>
    </source>
</reference>
<dbReference type="GO" id="GO:0008537">
    <property type="term" value="C:proteasome activator complex"/>
    <property type="evidence" value="ECO:0007669"/>
    <property type="project" value="InterPro"/>
</dbReference>
<sequence length="177" mass="20489">MKNDGWWVWRHVGDMGVGRLSILAPELLASDPSSMNCILNGVSRKSHVLMYCGLLTLQVKMWVQLLIPRIEDGNNFGVSIQEETVAELRTVESEAASYLDQISRYYITRAKLVSKIAKYPHVEDYRRTVTEIDEKEYISLRLIISELRNQYVTLHDMILKNIEKIKRPRSSNAETLY</sequence>
<dbReference type="Proteomes" id="UP000585614">
    <property type="component" value="Unassembled WGS sequence"/>
</dbReference>
<dbReference type="FunFam" id="1.20.120.180:FF:000001">
    <property type="entry name" value="Proteasome activator complex subunit 3"/>
    <property type="match status" value="1"/>
</dbReference>
<dbReference type="SUPFAM" id="SSF47216">
    <property type="entry name" value="Proteasome activator"/>
    <property type="match status" value="1"/>
</dbReference>
<dbReference type="GO" id="GO:0061136">
    <property type="term" value="P:regulation of proteasomal protein catabolic process"/>
    <property type="evidence" value="ECO:0007669"/>
    <property type="project" value="TreeGrafter"/>
</dbReference>
<name>A0A7J7TFJ3_RHIFE</name>
<dbReference type="GO" id="GO:0005654">
    <property type="term" value="C:nucleoplasm"/>
    <property type="evidence" value="ECO:0007669"/>
    <property type="project" value="TreeGrafter"/>
</dbReference>
<accession>A0A7J7TFJ3</accession>
<dbReference type="InterPro" id="IPR009077">
    <property type="entry name" value="Proteasome_activ_PA28"/>
</dbReference>
<evidence type="ECO:0000256" key="1">
    <source>
        <dbReference type="ARBA" id="ARBA00005883"/>
    </source>
</evidence>
<evidence type="ECO:0000259" key="3">
    <source>
        <dbReference type="Pfam" id="PF02252"/>
    </source>
</evidence>
<dbReference type="AlphaFoldDB" id="A0A7J7TFJ3"/>
<feature type="domain" description="Proteasome activator PA28 C-terminal" evidence="3">
    <location>
        <begin position="58"/>
        <end position="174"/>
    </location>
</feature>
<dbReference type="Pfam" id="PF02252">
    <property type="entry name" value="PA28_C"/>
    <property type="match status" value="1"/>
</dbReference>
<comment type="similarity">
    <text evidence="1">Belongs to the PA28 family.</text>
</comment>
<dbReference type="InterPro" id="IPR036997">
    <property type="entry name" value="PA28_C_sf"/>
</dbReference>
<dbReference type="InterPro" id="IPR036252">
    <property type="entry name" value="Proteasome_activ_sf"/>
</dbReference>
<evidence type="ECO:0000256" key="2">
    <source>
        <dbReference type="ARBA" id="ARBA00022942"/>
    </source>
</evidence>
<dbReference type="EMBL" id="JACAGC010000020">
    <property type="protein sequence ID" value="KAF6299458.1"/>
    <property type="molecule type" value="Genomic_DNA"/>
</dbReference>
<dbReference type="InterPro" id="IPR003186">
    <property type="entry name" value="PA28_C"/>
</dbReference>
<dbReference type="GO" id="GO:0005737">
    <property type="term" value="C:cytoplasm"/>
    <property type="evidence" value="ECO:0007669"/>
    <property type="project" value="TreeGrafter"/>
</dbReference>
<evidence type="ECO:0000313" key="4">
    <source>
        <dbReference type="EMBL" id="KAF6299458.1"/>
    </source>
</evidence>
<dbReference type="PANTHER" id="PTHR10660">
    <property type="entry name" value="PROTEASOME REGULATOR PA28"/>
    <property type="match status" value="1"/>
</dbReference>
<dbReference type="Gene3D" id="1.20.120.180">
    <property type="entry name" value="Proteasome activator pa28, C-terminal domain"/>
    <property type="match status" value="1"/>
</dbReference>
<evidence type="ECO:0000313" key="5">
    <source>
        <dbReference type="Proteomes" id="UP000585614"/>
    </source>
</evidence>
<gene>
    <name evidence="4" type="ORF">mRhiFer1_013753</name>
</gene>
<dbReference type="GO" id="GO:2000045">
    <property type="term" value="P:regulation of G1/S transition of mitotic cell cycle"/>
    <property type="evidence" value="ECO:0007669"/>
    <property type="project" value="TreeGrafter"/>
</dbReference>
<proteinExistence type="inferred from homology"/>
<comment type="caution">
    <text evidence="4">The sequence shown here is derived from an EMBL/GenBank/DDBJ whole genome shotgun (WGS) entry which is preliminary data.</text>
</comment>
<dbReference type="PANTHER" id="PTHR10660:SF4">
    <property type="entry name" value="PROTEASOME ACTIVATOR COMPLEX SUBUNIT 3"/>
    <property type="match status" value="1"/>
</dbReference>
<organism evidence="4 5">
    <name type="scientific">Rhinolophus ferrumequinum</name>
    <name type="common">Greater horseshoe bat</name>
    <dbReference type="NCBI Taxonomy" id="59479"/>
    <lineage>
        <taxon>Eukaryota</taxon>
        <taxon>Metazoa</taxon>
        <taxon>Chordata</taxon>
        <taxon>Craniata</taxon>
        <taxon>Vertebrata</taxon>
        <taxon>Euteleostomi</taxon>
        <taxon>Mammalia</taxon>
        <taxon>Eutheria</taxon>
        <taxon>Laurasiatheria</taxon>
        <taxon>Chiroptera</taxon>
        <taxon>Yinpterochiroptera</taxon>
        <taxon>Rhinolophoidea</taxon>
        <taxon>Rhinolophidae</taxon>
        <taxon>Rhinolophinae</taxon>
        <taxon>Rhinolophus</taxon>
    </lineage>
</organism>
<dbReference type="GO" id="GO:0061133">
    <property type="term" value="F:endopeptidase activator activity"/>
    <property type="evidence" value="ECO:0007669"/>
    <property type="project" value="TreeGrafter"/>
</dbReference>